<dbReference type="InterPro" id="IPR037802">
    <property type="entry name" value="SGF29"/>
</dbReference>
<evidence type="ECO:0000313" key="3">
    <source>
        <dbReference type="EMBL" id="CAE2217960.1"/>
    </source>
</evidence>
<dbReference type="PANTHER" id="PTHR21539">
    <property type="entry name" value="SAGA-ASSOCIATED FACTOR 29"/>
    <property type="match status" value="1"/>
</dbReference>
<dbReference type="EMBL" id="HBKP01011293">
    <property type="protein sequence ID" value="CAE2217960.1"/>
    <property type="molecule type" value="Transcribed_RNA"/>
</dbReference>
<dbReference type="AlphaFoldDB" id="A0A7S4I4G0"/>
<proteinExistence type="predicted"/>
<gene>
    <name evidence="3" type="ORF">VSP0166_LOCUS7941</name>
</gene>
<evidence type="ECO:0000259" key="2">
    <source>
        <dbReference type="PROSITE" id="PS51518"/>
    </source>
</evidence>
<feature type="domain" description="SGF29 C-terminal" evidence="2">
    <location>
        <begin position="1"/>
        <end position="138"/>
    </location>
</feature>
<sequence>MVLERNQHVAACVPYTKKKNEWIVAKIERWEPDNNCFIVKDLFPDKRKKVHSWQVAPENVIRFPSLDSDVFGPGNRVLSLWRVDNEEWSSMFYRATVVEVPKTQVGENQTLRLCFEGDNEIHEVPRSKAIKFEKRSTRAAQSGTGAIVDSQRVRKTPLEALEEPPFKRAKSSSDSSPSEGESPVPFHGGLYGGPCSVLEKKMRNYRSILLQRYNNAHQATLLNV</sequence>
<dbReference type="PANTHER" id="PTHR21539:SF0">
    <property type="entry name" value="SAGA-ASSOCIATED FACTOR 29"/>
    <property type="match status" value="1"/>
</dbReference>
<organism evidence="3">
    <name type="scientific">Vannella robusta</name>
    <dbReference type="NCBI Taxonomy" id="1487602"/>
    <lineage>
        <taxon>Eukaryota</taxon>
        <taxon>Amoebozoa</taxon>
        <taxon>Discosea</taxon>
        <taxon>Flabellinia</taxon>
        <taxon>Vannellidae</taxon>
        <taxon>Vannella</taxon>
    </lineage>
</organism>
<dbReference type="InterPro" id="IPR010750">
    <property type="entry name" value="SGF29_tudor-like_dom"/>
</dbReference>
<accession>A0A7S4I4G0</accession>
<reference evidence="3" key="1">
    <citation type="submission" date="2021-01" db="EMBL/GenBank/DDBJ databases">
        <authorList>
            <person name="Corre E."/>
            <person name="Pelletier E."/>
            <person name="Niang G."/>
            <person name="Scheremetjew M."/>
            <person name="Finn R."/>
            <person name="Kale V."/>
            <person name="Holt S."/>
            <person name="Cochrane G."/>
            <person name="Meng A."/>
            <person name="Brown T."/>
            <person name="Cohen L."/>
        </authorList>
    </citation>
    <scope>NUCLEOTIDE SEQUENCE</scope>
    <source>
        <strain evidence="3">DIVA3 518/3/11/1/6</strain>
    </source>
</reference>
<feature type="region of interest" description="Disordered" evidence="1">
    <location>
        <begin position="134"/>
        <end position="187"/>
    </location>
</feature>
<dbReference type="GO" id="GO:0000124">
    <property type="term" value="C:SAGA complex"/>
    <property type="evidence" value="ECO:0007669"/>
    <property type="project" value="InterPro"/>
</dbReference>
<feature type="compositionally biased region" description="Low complexity" evidence="1">
    <location>
        <begin position="172"/>
        <end position="183"/>
    </location>
</feature>
<dbReference type="Gene3D" id="2.30.30.140">
    <property type="match status" value="2"/>
</dbReference>
<dbReference type="Pfam" id="PF07039">
    <property type="entry name" value="SGF29_Tudor"/>
    <property type="match status" value="1"/>
</dbReference>
<name>A0A7S4I4G0_9EUKA</name>
<dbReference type="PROSITE" id="PS51518">
    <property type="entry name" value="SGF29_C"/>
    <property type="match status" value="1"/>
</dbReference>
<evidence type="ECO:0000256" key="1">
    <source>
        <dbReference type="SAM" id="MobiDB-lite"/>
    </source>
</evidence>
<protein>
    <recommendedName>
        <fullName evidence="2">SGF29 C-terminal domain-containing protein</fullName>
    </recommendedName>
</protein>